<accession>A0ABU9DJS2</accession>
<evidence type="ECO:0000313" key="6">
    <source>
        <dbReference type="Proteomes" id="UP001469365"/>
    </source>
</evidence>
<protein>
    <submittedName>
        <fullName evidence="5">AraC family transcriptional regulator</fullName>
    </submittedName>
</protein>
<organism evidence="5 6">
    <name type="scientific">Paenibacillus filicis</name>
    <dbReference type="NCBI Taxonomy" id="669464"/>
    <lineage>
        <taxon>Bacteria</taxon>
        <taxon>Bacillati</taxon>
        <taxon>Bacillota</taxon>
        <taxon>Bacilli</taxon>
        <taxon>Bacillales</taxon>
        <taxon>Paenibacillaceae</taxon>
        <taxon>Paenibacillus</taxon>
    </lineage>
</organism>
<dbReference type="InterPro" id="IPR018060">
    <property type="entry name" value="HTH_AraC"/>
</dbReference>
<dbReference type="EMBL" id="JBBPCC010000008">
    <property type="protein sequence ID" value="MEK8129128.1"/>
    <property type="molecule type" value="Genomic_DNA"/>
</dbReference>
<proteinExistence type="predicted"/>
<dbReference type="InterPro" id="IPR003313">
    <property type="entry name" value="AraC-bd"/>
</dbReference>
<dbReference type="InterPro" id="IPR009057">
    <property type="entry name" value="Homeodomain-like_sf"/>
</dbReference>
<name>A0ABU9DJS2_9BACL</name>
<keyword evidence="1" id="KW-0805">Transcription regulation</keyword>
<dbReference type="RefSeq" id="WP_341416221.1">
    <property type="nucleotide sequence ID" value="NZ_JBBPCC010000008.1"/>
</dbReference>
<evidence type="ECO:0000256" key="3">
    <source>
        <dbReference type="ARBA" id="ARBA00023163"/>
    </source>
</evidence>
<comment type="caution">
    <text evidence="5">The sequence shown here is derived from an EMBL/GenBank/DDBJ whole genome shotgun (WGS) entry which is preliminary data.</text>
</comment>
<feature type="domain" description="HTH araC/xylS-type" evidence="4">
    <location>
        <begin position="175"/>
        <end position="272"/>
    </location>
</feature>
<dbReference type="SUPFAM" id="SSF46689">
    <property type="entry name" value="Homeodomain-like"/>
    <property type="match status" value="2"/>
</dbReference>
<keyword evidence="3" id="KW-0804">Transcription</keyword>
<keyword evidence="2" id="KW-0238">DNA-binding</keyword>
<dbReference type="PROSITE" id="PS00041">
    <property type="entry name" value="HTH_ARAC_FAMILY_1"/>
    <property type="match status" value="1"/>
</dbReference>
<sequence>MMADQTAYWKKYIAAVQLDLSIASYTKVSDSWRDDDYVPDFNKLYYILEGEGYVKIGQQTYYPKPGQLFLLPAGEIQAYGTTGGDPFGKYWCHFTAKTGEQPLFQLLDVPPFVEVGHSPQLEDTFEQLIHWHKADTLSSGLRVNALLLELLAGFLDRAGPVRFRTGASATLDKINQVLRYIDEHLAEHLSLEELAQVAHFHPNYFIRVFKNTTGASPIQYINRRRMDKAKRLLSFSPLNVTEIADSLGLEMSYFSRMFKEHTGFSPSQFRDLYPHS</sequence>
<evidence type="ECO:0000256" key="1">
    <source>
        <dbReference type="ARBA" id="ARBA00023015"/>
    </source>
</evidence>
<dbReference type="PANTHER" id="PTHR43280:SF28">
    <property type="entry name" value="HTH-TYPE TRANSCRIPTIONAL ACTIVATOR RHAS"/>
    <property type="match status" value="1"/>
</dbReference>
<dbReference type="SMART" id="SM00342">
    <property type="entry name" value="HTH_ARAC"/>
    <property type="match status" value="1"/>
</dbReference>
<dbReference type="PANTHER" id="PTHR43280">
    <property type="entry name" value="ARAC-FAMILY TRANSCRIPTIONAL REGULATOR"/>
    <property type="match status" value="1"/>
</dbReference>
<dbReference type="Gene3D" id="2.60.120.280">
    <property type="entry name" value="Regulatory protein AraC"/>
    <property type="match status" value="1"/>
</dbReference>
<dbReference type="Gene3D" id="1.10.10.60">
    <property type="entry name" value="Homeodomain-like"/>
    <property type="match status" value="2"/>
</dbReference>
<gene>
    <name evidence="5" type="ORF">WMW72_14580</name>
</gene>
<evidence type="ECO:0000256" key="2">
    <source>
        <dbReference type="ARBA" id="ARBA00023125"/>
    </source>
</evidence>
<keyword evidence="6" id="KW-1185">Reference proteome</keyword>
<reference evidence="5 6" key="1">
    <citation type="submission" date="2024-04" db="EMBL/GenBank/DDBJ databases">
        <title>draft genome sequnece of Paenibacillus filicis.</title>
        <authorList>
            <person name="Kim D.-U."/>
        </authorList>
    </citation>
    <scope>NUCLEOTIDE SEQUENCE [LARGE SCALE GENOMIC DNA]</scope>
    <source>
        <strain evidence="5 6">KACC14197</strain>
    </source>
</reference>
<dbReference type="SUPFAM" id="SSF51215">
    <property type="entry name" value="Regulatory protein AraC"/>
    <property type="match status" value="1"/>
</dbReference>
<dbReference type="InterPro" id="IPR037923">
    <property type="entry name" value="HTH-like"/>
</dbReference>
<dbReference type="Pfam" id="PF02311">
    <property type="entry name" value="AraC_binding"/>
    <property type="match status" value="1"/>
</dbReference>
<dbReference type="PROSITE" id="PS01124">
    <property type="entry name" value="HTH_ARAC_FAMILY_2"/>
    <property type="match status" value="1"/>
</dbReference>
<dbReference type="Proteomes" id="UP001469365">
    <property type="component" value="Unassembled WGS sequence"/>
</dbReference>
<evidence type="ECO:0000313" key="5">
    <source>
        <dbReference type="EMBL" id="MEK8129128.1"/>
    </source>
</evidence>
<dbReference type="Pfam" id="PF12833">
    <property type="entry name" value="HTH_18"/>
    <property type="match status" value="1"/>
</dbReference>
<dbReference type="InterPro" id="IPR018062">
    <property type="entry name" value="HTH_AraC-typ_CS"/>
</dbReference>
<evidence type="ECO:0000259" key="4">
    <source>
        <dbReference type="PROSITE" id="PS01124"/>
    </source>
</evidence>